<organism evidence="1 2">
    <name type="scientific">Rothia mucilaginosa (strain DY-18)</name>
    <name type="common">Stomatococcus mucilaginosus</name>
    <dbReference type="NCBI Taxonomy" id="680646"/>
    <lineage>
        <taxon>Bacteria</taxon>
        <taxon>Bacillati</taxon>
        <taxon>Actinomycetota</taxon>
        <taxon>Actinomycetes</taxon>
        <taxon>Micrococcales</taxon>
        <taxon>Micrococcaceae</taxon>
        <taxon>Rothia</taxon>
    </lineage>
</organism>
<reference evidence="1 2" key="3">
    <citation type="journal article" date="2010" name="Sequencing">
        <title>Complete Genome Sequence of Rothia mucilaginosa DY-18: A Clinical Isolate with Dense Meshwork-Like Structures from a Persistent Apical Periodontitis Lesion.</title>
        <authorList>
            <person name="Yamane K."/>
            <person name="Nambu T."/>
            <person name="Yamanaka T."/>
            <person name="Mashimo C."/>
            <person name="Sugimori C."/>
            <person name="Leung K.-P."/>
            <person name="Fukushima H."/>
        </authorList>
    </citation>
    <scope>NUCLEOTIDE SEQUENCE [LARGE SCALE GENOMIC DNA]</scope>
    <source>
        <strain evidence="1 2">DY-18</strain>
    </source>
</reference>
<name>D2NNW0_ROTMD</name>
<dbReference type="KEGG" id="rmu:RMDY18_14960"/>
<dbReference type="HOGENOM" id="CLU_1371331_0_0_11"/>
<keyword evidence="1" id="KW-0808">Transferase</keyword>
<proteinExistence type="predicted"/>
<dbReference type="EMBL" id="AP011540">
    <property type="protein sequence ID" value="BAI65328.1"/>
    <property type="molecule type" value="Genomic_DNA"/>
</dbReference>
<evidence type="ECO:0000313" key="2">
    <source>
        <dbReference type="Proteomes" id="UP000001883"/>
    </source>
</evidence>
<reference evidence="1 2" key="2">
    <citation type="journal article" date="2010" name="J Osaka Dent Univ">
        <title>Isolation and identification of Rothia mucilaginosa from persistent apical periodontitis lesions.</title>
        <authorList>
            <person name="Yamane K."/>
            <person name="Yoshida M."/>
            <person name="Fujihira T."/>
            <person name="Baba T."/>
            <person name="Tsuji N."/>
            <person name="Hayashi H."/>
            <person name="Sugimori C."/>
            <person name="Yamanaka T."/>
            <person name="Mashimo C."/>
            <person name="Nambu T."/>
            <person name="Kawai H."/>
            <person name="Fukushima H."/>
        </authorList>
    </citation>
    <scope>NUCLEOTIDE SEQUENCE [LARGE SCALE GENOMIC DNA]</scope>
    <source>
        <strain evidence="1 2">DY-18</strain>
    </source>
</reference>
<reference evidence="2" key="1">
    <citation type="submission" date="2009-07" db="EMBL/GenBank/DDBJ databases">
        <title>Complete genome sequence of Rothia mucilaginosa DJ.</title>
        <authorList>
            <person name="Yamane K."/>
            <person name="Nambu T."/>
            <person name="Mashimo C."/>
            <person name="Sugimori C."/>
            <person name="Yamanaka T."/>
            <person name="Leung K."/>
            <person name="Fukushima H."/>
        </authorList>
    </citation>
    <scope>NUCLEOTIDE SEQUENCE [LARGE SCALE GENOMIC DNA]</scope>
    <source>
        <strain evidence="2">DY-18</strain>
    </source>
</reference>
<accession>D2NNW0</accession>
<evidence type="ECO:0000313" key="1">
    <source>
        <dbReference type="EMBL" id="BAI65328.1"/>
    </source>
</evidence>
<sequence>MLVQCVDLVDVLLGLCVQFLLSTRAFVFTDFAVLDQLVNSGLSVAANVTDGDTSLFSLVVDELGVFLTALSGHFGHDNADSCTVVAGVNTQVGVTQSLLDSCQCGHVEGNDLDGTCVLNVEGHQLLQRGRRTVVLCGQAAEDCGVHTTGTNLSELSLGCFDGLFHLLAGFGKDFFDHERISFVGILGCQNCRWAHAQPS</sequence>
<protein>
    <submittedName>
        <fullName evidence="1">Pyruvate/oxaloacetate carboxyltransferase</fullName>
    </submittedName>
</protein>
<keyword evidence="2" id="KW-1185">Reference proteome</keyword>
<dbReference type="Proteomes" id="UP000001883">
    <property type="component" value="Chromosome"/>
</dbReference>
<keyword evidence="1" id="KW-0670">Pyruvate</keyword>
<dbReference type="GO" id="GO:0016740">
    <property type="term" value="F:transferase activity"/>
    <property type="evidence" value="ECO:0007669"/>
    <property type="project" value="UniProtKB-KW"/>
</dbReference>
<gene>
    <name evidence="1" type="ordered locus">RMDY18_14960</name>
</gene>
<dbReference type="AlphaFoldDB" id="D2NNW0"/>